<feature type="domain" description="Endonuclease/exonuclease/phosphatase" evidence="3">
    <location>
        <begin position="53"/>
        <end position="276"/>
    </location>
</feature>
<organism evidence="4">
    <name type="scientific">uncultured Aureispira sp</name>
    <dbReference type="NCBI Taxonomy" id="1331704"/>
    <lineage>
        <taxon>Bacteria</taxon>
        <taxon>Pseudomonadati</taxon>
        <taxon>Bacteroidota</taxon>
        <taxon>Saprospiria</taxon>
        <taxon>Saprospirales</taxon>
        <taxon>Saprospiraceae</taxon>
        <taxon>Aureispira</taxon>
        <taxon>environmental samples</taxon>
    </lineage>
</organism>
<dbReference type="GO" id="GO:0004767">
    <property type="term" value="F:sphingomyelin phosphodiesterase activity"/>
    <property type="evidence" value="ECO:0007669"/>
    <property type="project" value="InterPro"/>
</dbReference>
<keyword evidence="2" id="KW-0378">Hydrolase</keyword>
<dbReference type="CDD" id="cd09078">
    <property type="entry name" value="nSMase"/>
    <property type="match status" value="1"/>
</dbReference>
<dbReference type="PANTHER" id="PTHR16320:SF23">
    <property type="entry name" value="SPHINGOMYELINASE C 1"/>
    <property type="match status" value="1"/>
</dbReference>
<dbReference type="Pfam" id="PF03372">
    <property type="entry name" value="Exo_endo_phos"/>
    <property type="match status" value="1"/>
</dbReference>
<dbReference type="Gene3D" id="3.60.10.10">
    <property type="entry name" value="Endonuclease/exonuclease/phosphatase"/>
    <property type="match status" value="1"/>
</dbReference>
<name>A0A6S6UG95_9BACT</name>
<evidence type="ECO:0000256" key="1">
    <source>
        <dbReference type="ARBA" id="ARBA00022729"/>
    </source>
</evidence>
<dbReference type="InterPro" id="IPR017766">
    <property type="entry name" value="Sphingomyelinase/PLipase_C"/>
</dbReference>
<gene>
    <name evidence="4" type="ORF">HELGO_WM50473</name>
</gene>
<dbReference type="InterPro" id="IPR005135">
    <property type="entry name" value="Endo/exonuclease/phosphatase"/>
</dbReference>
<evidence type="ECO:0000256" key="2">
    <source>
        <dbReference type="ARBA" id="ARBA00022801"/>
    </source>
</evidence>
<dbReference type="InterPro" id="IPR038772">
    <property type="entry name" value="Sph/SMPD2-like"/>
</dbReference>
<dbReference type="PANTHER" id="PTHR16320">
    <property type="entry name" value="SPHINGOMYELINASE FAMILY MEMBER"/>
    <property type="match status" value="1"/>
</dbReference>
<dbReference type="EMBL" id="CACVAQ010000374">
    <property type="protein sequence ID" value="CAA6826079.1"/>
    <property type="molecule type" value="Genomic_DNA"/>
</dbReference>
<sequence length="316" mass="35920">MKKRKKERPESSLLRSGLKYCLCGLFSLSLGTTSLAQSSLPEKNEAGTTVQVLSWNIQMLPNALGIFSSALRKKQGVRAPWIIAHCIDASYDVIVFQEVFDRDIKRKLKKELKAAYPYQVDTRITKGRLTSNGIFIVSKIPMKYVDHVIYEKGAHEDAWAAKGCTLVEVEKEGYTVQIAGTHLQSGGSKEAQKHRGLQYQDIRNLLDKQAQETMPVLVLGDMNTRKTNVLQYKQMIETIGVQDFPLDAKEPYTIDNKNSWNTHEKGIQLDYVFLQARTTQTRIEEQKILRLKEDYKGKKMDLADHYGLVAKVLLLP</sequence>
<keyword evidence="1" id="KW-0732">Signal</keyword>
<dbReference type="GO" id="GO:0005576">
    <property type="term" value="C:extracellular region"/>
    <property type="evidence" value="ECO:0007669"/>
    <property type="project" value="InterPro"/>
</dbReference>
<evidence type="ECO:0000259" key="3">
    <source>
        <dbReference type="Pfam" id="PF03372"/>
    </source>
</evidence>
<accession>A0A6S6UG95</accession>
<reference evidence="4" key="1">
    <citation type="submission" date="2020-01" db="EMBL/GenBank/DDBJ databases">
        <authorList>
            <person name="Meier V. D."/>
            <person name="Meier V D."/>
        </authorList>
    </citation>
    <scope>NUCLEOTIDE SEQUENCE</scope>
    <source>
        <strain evidence="4">HLG_WM_MAG_10</strain>
    </source>
</reference>
<dbReference type="InterPro" id="IPR036691">
    <property type="entry name" value="Endo/exonu/phosph_ase_sf"/>
</dbReference>
<protein>
    <recommendedName>
        <fullName evidence="3">Endonuclease/exonuclease/phosphatase domain-containing protein</fullName>
    </recommendedName>
</protein>
<dbReference type="SUPFAM" id="SSF56219">
    <property type="entry name" value="DNase I-like"/>
    <property type="match status" value="1"/>
</dbReference>
<dbReference type="AlphaFoldDB" id="A0A6S6UG95"/>
<proteinExistence type="predicted"/>
<evidence type="ECO:0000313" key="4">
    <source>
        <dbReference type="EMBL" id="CAA6826079.1"/>
    </source>
</evidence>